<dbReference type="AlphaFoldDB" id="A0A975T4Y6"/>
<dbReference type="Pfam" id="PF01609">
    <property type="entry name" value="DDE_Tnp_1"/>
    <property type="match status" value="1"/>
</dbReference>
<dbReference type="Proteomes" id="UP000683511">
    <property type="component" value="Chromosome"/>
</dbReference>
<sequence>MDSQSVETATMVSKDVGYDSGKKIKGRKRHILIDTLGLLLVVVITTE</sequence>
<proteinExistence type="predicted"/>
<dbReference type="GO" id="GO:0006313">
    <property type="term" value="P:DNA transposition"/>
    <property type="evidence" value="ECO:0007669"/>
    <property type="project" value="InterPro"/>
</dbReference>
<evidence type="ECO:0000313" key="2">
    <source>
        <dbReference type="EMBL" id="QXE21491.1"/>
    </source>
</evidence>
<dbReference type="GO" id="GO:0004803">
    <property type="term" value="F:transposase activity"/>
    <property type="evidence" value="ECO:0007669"/>
    <property type="project" value="InterPro"/>
</dbReference>
<keyword evidence="3" id="KW-1185">Reference proteome</keyword>
<gene>
    <name evidence="2" type="ORF">B6N60_00167</name>
</gene>
<dbReference type="PANTHER" id="PTHR30007">
    <property type="entry name" value="PHP DOMAIN PROTEIN"/>
    <property type="match status" value="1"/>
</dbReference>
<evidence type="ECO:0000259" key="1">
    <source>
        <dbReference type="Pfam" id="PF01609"/>
    </source>
</evidence>
<evidence type="ECO:0000313" key="3">
    <source>
        <dbReference type="Proteomes" id="UP000683511"/>
    </source>
</evidence>
<name>A0A975T4Y6_9NOST</name>
<protein>
    <submittedName>
        <fullName evidence="2">Transposase</fullName>
    </submittedName>
</protein>
<dbReference type="EMBL" id="CP021056">
    <property type="protein sequence ID" value="QXE21491.1"/>
    <property type="molecule type" value="Genomic_DNA"/>
</dbReference>
<accession>A0A975T4Y6</accession>
<dbReference type="InterPro" id="IPR002559">
    <property type="entry name" value="Transposase_11"/>
</dbReference>
<dbReference type="GO" id="GO:0003677">
    <property type="term" value="F:DNA binding"/>
    <property type="evidence" value="ECO:0007669"/>
    <property type="project" value="InterPro"/>
</dbReference>
<reference evidence="2" key="1">
    <citation type="submission" date="2017-04" db="EMBL/GenBank/DDBJ databases">
        <title>Genome deletions in a multicellular cyanobacterial endosymbiont for morphological adaptation in marine diatoms.</title>
        <authorList>
            <person name="Wang Y."/>
            <person name="Gao H."/>
            <person name="Li R."/>
            <person name="Xu X."/>
        </authorList>
    </citation>
    <scope>NUCLEOTIDE SEQUENCE</scope>
    <source>
        <strain evidence="2">FACHB 800</strain>
    </source>
</reference>
<feature type="domain" description="Transposase IS4-like" evidence="1">
    <location>
        <begin position="1"/>
        <end position="46"/>
    </location>
</feature>
<dbReference type="KEGG" id="rsin:B6N60_00167"/>
<organism evidence="2 3">
    <name type="scientific">Richelia sinica FACHB-800</name>
    <dbReference type="NCBI Taxonomy" id="1357546"/>
    <lineage>
        <taxon>Bacteria</taxon>
        <taxon>Bacillati</taxon>
        <taxon>Cyanobacteriota</taxon>
        <taxon>Cyanophyceae</taxon>
        <taxon>Nostocales</taxon>
        <taxon>Nostocaceae</taxon>
        <taxon>Richelia</taxon>
    </lineage>
</organism>
<dbReference type="PANTHER" id="PTHR30007:SF0">
    <property type="entry name" value="TRANSPOSASE"/>
    <property type="match status" value="1"/>
</dbReference>